<proteinExistence type="predicted"/>
<keyword evidence="2" id="KW-1185">Reference proteome</keyword>
<dbReference type="AlphaFoldDB" id="A0A3N4HGQ2"/>
<accession>A0A3N4HGQ2</accession>
<organism evidence="1 2">
    <name type="scientific">Ascobolus immersus RN42</name>
    <dbReference type="NCBI Taxonomy" id="1160509"/>
    <lineage>
        <taxon>Eukaryota</taxon>
        <taxon>Fungi</taxon>
        <taxon>Dikarya</taxon>
        <taxon>Ascomycota</taxon>
        <taxon>Pezizomycotina</taxon>
        <taxon>Pezizomycetes</taxon>
        <taxon>Pezizales</taxon>
        <taxon>Ascobolaceae</taxon>
        <taxon>Ascobolus</taxon>
    </lineage>
</organism>
<evidence type="ECO:0000313" key="2">
    <source>
        <dbReference type="Proteomes" id="UP000275078"/>
    </source>
</evidence>
<evidence type="ECO:0000313" key="1">
    <source>
        <dbReference type="EMBL" id="RPA71541.1"/>
    </source>
</evidence>
<gene>
    <name evidence="1" type="ORF">BJ508DRAFT_89789</name>
</gene>
<dbReference type="Proteomes" id="UP000275078">
    <property type="component" value="Unassembled WGS sequence"/>
</dbReference>
<reference evidence="1 2" key="1">
    <citation type="journal article" date="2018" name="Nat. Ecol. Evol.">
        <title>Pezizomycetes genomes reveal the molecular basis of ectomycorrhizal truffle lifestyle.</title>
        <authorList>
            <person name="Murat C."/>
            <person name="Payen T."/>
            <person name="Noel B."/>
            <person name="Kuo A."/>
            <person name="Morin E."/>
            <person name="Chen J."/>
            <person name="Kohler A."/>
            <person name="Krizsan K."/>
            <person name="Balestrini R."/>
            <person name="Da Silva C."/>
            <person name="Montanini B."/>
            <person name="Hainaut M."/>
            <person name="Levati E."/>
            <person name="Barry K.W."/>
            <person name="Belfiori B."/>
            <person name="Cichocki N."/>
            <person name="Clum A."/>
            <person name="Dockter R.B."/>
            <person name="Fauchery L."/>
            <person name="Guy J."/>
            <person name="Iotti M."/>
            <person name="Le Tacon F."/>
            <person name="Lindquist E.A."/>
            <person name="Lipzen A."/>
            <person name="Malagnac F."/>
            <person name="Mello A."/>
            <person name="Molinier V."/>
            <person name="Miyauchi S."/>
            <person name="Poulain J."/>
            <person name="Riccioni C."/>
            <person name="Rubini A."/>
            <person name="Sitrit Y."/>
            <person name="Splivallo R."/>
            <person name="Traeger S."/>
            <person name="Wang M."/>
            <person name="Zifcakova L."/>
            <person name="Wipf D."/>
            <person name="Zambonelli A."/>
            <person name="Paolocci F."/>
            <person name="Nowrousian M."/>
            <person name="Ottonello S."/>
            <person name="Baldrian P."/>
            <person name="Spatafora J.W."/>
            <person name="Henrissat B."/>
            <person name="Nagy L.G."/>
            <person name="Aury J.M."/>
            <person name="Wincker P."/>
            <person name="Grigoriev I.V."/>
            <person name="Bonfante P."/>
            <person name="Martin F.M."/>
        </authorList>
    </citation>
    <scope>NUCLEOTIDE SEQUENCE [LARGE SCALE GENOMIC DNA]</scope>
    <source>
        <strain evidence="1 2">RN42</strain>
    </source>
</reference>
<sequence length="61" mass="6452">MYCATSCCMNLWTCMNSARTRCASLCTNQNPCDCGAGSFTPNLAKSTSPLALSHVSGQTKL</sequence>
<protein>
    <submittedName>
        <fullName evidence="1">Uncharacterized protein</fullName>
    </submittedName>
</protein>
<name>A0A3N4HGQ2_ASCIM</name>
<dbReference type="EMBL" id="ML119919">
    <property type="protein sequence ID" value="RPA71541.1"/>
    <property type="molecule type" value="Genomic_DNA"/>
</dbReference>